<dbReference type="InterPro" id="IPR036689">
    <property type="entry name" value="ESAT-6-like_sf"/>
</dbReference>
<evidence type="ECO:0000313" key="2">
    <source>
        <dbReference type="EMBL" id="MBS9535871.1"/>
    </source>
</evidence>
<dbReference type="NCBIfam" id="TIGR03930">
    <property type="entry name" value="WXG100_ESAT6"/>
    <property type="match status" value="1"/>
</dbReference>
<dbReference type="InterPro" id="IPR010310">
    <property type="entry name" value="T7SS_ESAT-6-like"/>
</dbReference>
<organism evidence="2 3">
    <name type="scientific">Mycolicibacter acidiphilus</name>
    <dbReference type="NCBI Taxonomy" id="2835306"/>
    <lineage>
        <taxon>Bacteria</taxon>
        <taxon>Bacillati</taxon>
        <taxon>Actinomycetota</taxon>
        <taxon>Actinomycetes</taxon>
        <taxon>Mycobacteriales</taxon>
        <taxon>Mycobacteriaceae</taxon>
        <taxon>Mycolicibacter</taxon>
    </lineage>
</organism>
<dbReference type="EMBL" id="JAHCLR010000063">
    <property type="protein sequence ID" value="MBS9535871.1"/>
    <property type="molecule type" value="Genomic_DNA"/>
</dbReference>
<dbReference type="RefSeq" id="WP_214094721.1">
    <property type="nucleotide sequence ID" value="NZ_JAHCLR010000063.1"/>
</dbReference>
<accession>A0ABS5RNT1</accession>
<dbReference type="Pfam" id="PF06013">
    <property type="entry name" value="WXG100"/>
    <property type="match status" value="1"/>
</dbReference>
<evidence type="ECO:0000256" key="1">
    <source>
        <dbReference type="RuleBase" id="RU362001"/>
    </source>
</evidence>
<evidence type="ECO:0000313" key="3">
    <source>
        <dbReference type="Proteomes" id="UP001519535"/>
    </source>
</evidence>
<gene>
    <name evidence="2" type="ORF">KIH27_20000</name>
</gene>
<name>A0ABS5RNT1_9MYCO</name>
<dbReference type="Gene3D" id="1.10.287.1060">
    <property type="entry name" value="ESAT-6-like"/>
    <property type="match status" value="1"/>
</dbReference>
<reference evidence="2 3" key="1">
    <citation type="submission" date="2021-05" db="EMBL/GenBank/DDBJ databases">
        <title>Mycobacterium acidophilum sp. nov., an extremely acid-tolerant member of the genus Mycobacterium.</title>
        <authorList>
            <person name="Xia J."/>
        </authorList>
    </citation>
    <scope>NUCLEOTIDE SEQUENCE [LARGE SCALE GENOMIC DNA]</scope>
    <source>
        <strain evidence="2 3">M1</strain>
    </source>
</reference>
<sequence length="99" mass="10799">MDSTVLSYNFDEIEYAVRQEIHATSVRLNGALDALRAQIAPLQQVWTREAAGAYHAEQLRWQHAAAALNRILVDLGAAVRDGAADVADADRRAAGAWGR</sequence>
<comment type="similarity">
    <text evidence="1">Belongs to the WXG100 family.</text>
</comment>
<dbReference type="SUPFAM" id="SSF140453">
    <property type="entry name" value="EsxAB dimer-like"/>
    <property type="match status" value="1"/>
</dbReference>
<dbReference type="Proteomes" id="UP001519535">
    <property type="component" value="Unassembled WGS sequence"/>
</dbReference>
<protein>
    <recommendedName>
        <fullName evidence="1">ESAT-6-like protein</fullName>
    </recommendedName>
</protein>
<comment type="caution">
    <text evidence="2">The sequence shown here is derived from an EMBL/GenBank/DDBJ whole genome shotgun (WGS) entry which is preliminary data.</text>
</comment>
<keyword evidence="3" id="KW-1185">Reference proteome</keyword>
<proteinExistence type="inferred from homology"/>